<dbReference type="InterPro" id="IPR050469">
    <property type="entry name" value="Diguanylate_Cyclase"/>
</dbReference>
<proteinExistence type="predicted"/>
<dbReference type="GO" id="GO:0052621">
    <property type="term" value="F:diguanylate cyclase activity"/>
    <property type="evidence" value="ECO:0007669"/>
    <property type="project" value="UniProtKB-EC"/>
</dbReference>
<dbReference type="RefSeq" id="WP_188395171.1">
    <property type="nucleotide sequence ID" value="NZ_BMCG01000002.1"/>
</dbReference>
<reference evidence="5" key="2">
    <citation type="submission" date="2020-09" db="EMBL/GenBank/DDBJ databases">
        <authorList>
            <person name="Sun Q."/>
            <person name="Sedlacek I."/>
        </authorList>
    </citation>
    <scope>NUCLEOTIDE SEQUENCE</scope>
    <source>
        <strain evidence="5">CCM 7086</strain>
    </source>
</reference>
<dbReference type="InterPro" id="IPR043128">
    <property type="entry name" value="Rev_trsase/Diguanyl_cyclase"/>
</dbReference>
<dbReference type="PANTHER" id="PTHR45138">
    <property type="entry name" value="REGULATORY COMPONENTS OF SENSORY TRANSDUCTION SYSTEM"/>
    <property type="match status" value="1"/>
</dbReference>
<evidence type="ECO:0000259" key="4">
    <source>
        <dbReference type="PROSITE" id="PS50887"/>
    </source>
</evidence>
<dbReference type="SUPFAM" id="SSF55073">
    <property type="entry name" value="Nucleotide cyclase"/>
    <property type="match status" value="1"/>
</dbReference>
<dbReference type="InterPro" id="IPR029787">
    <property type="entry name" value="Nucleotide_cyclase"/>
</dbReference>
<keyword evidence="3" id="KW-0175">Coiled coil</keyword>
<dbReference type="PROSITE" id="PS50887">
    <property type="entry name" value="GGDEF"/>
    <property type="match status" value="1"/>
</dbReference>
<evidence type="ECO:0000256" key="1">
    <source>
        <dbReference type="ARBA" id="ARBA00012528"/>
    </source>
</evidence>
<accession>A0A8J2UPI9</accession>
<evidence type="ECO:0000313" key="5">
    <source>
        <dbReference type="EMBL" id="GGC03507.1"/>
    </source>
</evidence>
<evidence type="ECO:0000256" key="2">
    <source>
        <dbReference type="ARBA" id="ARBA00034247"/>
    </source>
</evidence>
<dbReference type="CDD" id="cd01949">
    <property type="entry name" value="GGDEF"/>
    <property type="match status" value="1"/>
</dbReference>
<comment type="caution">
    <text evidence="5">The sequence shown here is derived from an EMBL/GenBank/DDBJ whole genome shotgun (WGS) entry which is preliminary data.</text>
</comment>
<dbReference type="EC" id="2.7.7.65" evidence="1"/>
<dbReference type="NCBIfam" id="TIGR00254">
    <property type="entry name" value="GGDEF"/>
    <property type="match status" value="1"/>
</dbReference>
<dbReference type="FunFam" id="3.30.70.270:FF:000001">
    <property type="entry name" value="Diguanylate cyclase domain protein"/>
    <property type="match status" value="1"/>
</dbReference>
<evidence type="ECO:0000313" key="6">
    <source>
        <dbReference type="Proteomes" id="UP000620266"/>
    </source>
</evidence>
<dbReference type="InterPro" id="IPR000160">
    <property type="entry name" value="GGDEF_dom"/>
</dbReference>
<dbReference type="EMBL" id="BMCG01000002">
    <property type="protein sequence ID" value="GGC03507.1"/>
    <property type="molecule type" value="Genomic_DNA"/>
</dbReference>
<dbReference type="SMART" id="SM00267">
    <property type="entry name" value="GGDEF"/>
    <property type="match status" value="1"/>
</dbReference>
<sequence length="518" mass="57830">MPDKPAKPAINPVDIAREAFRQLAIRKVAPTPDAYRDTYDEIAGYAREATPEQILGEFAATLLNSPEGLAPIGKALQQAAATPYWPDYAKGLMQLVDQLRLQRDRAASGGGTSLLDDDPQSAMLRDLLMRTLTLAVASLLQGVPALAQEAETLGRAIKDAHSQQALEEASGKLRQLCFKIELKSGDMAEQHDLLMRLFKLLLENVSNLLDEDAWIHGQIAAVQQLLDGPIDDIALRDVMRSLKDVIYKQSVLKGSLVEARDSVKDMMETFLASLGEIASTTDNYHRKIAGYSEQIEQTADARQVGRILDEVMKETRYTQHEALRSRDAILAARKTVADAEERIRTLESQLQEMSELVREDQLTGSLNRRGLEDVFEREIDRAQHDHAPLCIAMLDLDDFKKINDKYGHSAGDEALIHLVRVIKDTLRTMDVIARFGGEEFLIVLPETGIAEAVQTVTRLQRELTKQIFMHNHTRLLMTFSAGLAQRRDGEDRESLIKRADMALYAAKRAGKNRVVTAD</sequence>
<name>A0A8J2UPI9_9BURK</name>
<dbReference type="AlphaFoldDB" id="A0A8J2UPI9"/>
<comment type="catalytic activity">
    <reaction evidence="2">
        <text>2 GTP = 3',3'-c-di-GMP + 2 diphosphate</text>
        <dbReference type="Rhea" id="RHEA:24898"/>
        <dbReference type="ChEBI" id="CHEBI:33019"/>
        <dbReference type="ChEBI" id="CHEBI:37565"/>
        <dbReference type="ChEBI" id="CHEBI:58805"/>
        <dbReference type="EC" id="2.7.7.65"/>
    </reaction>
</comment>
<keyword evidence="6" id="KW-1185">Reference proteome</keyword>
<evidence type="ECO:0000256" key="3">
    <source>
        <dbReference type="SAM" id="Coils"/>
    </source>
</evidence>
<dbReference type="Pfam" id="PF00990">
    <property type="entry name" value="GGDEF"/>
    <property type="match status" value="1"/>
</dbReference>
<protein>
    <recommendedName>
        <fullName evidence="1">diguanylate cyclase</fullName>
        <ecNumber evidence="1">2.7.7.65</ecNumber>
    </recommendedName>
</protein>
<feature type="domain" description="GGDEF" evidence="4">
    <location>
        <begin position="387"/>
        <end position="518"/>
    </location>
</feature>
<dbReference type="Proteomes" id="UP000620266">
    <property type="component" value="Unassembled WGS sequence"/>
</dbReference>
<dbReference type="Gene3D" id="3.30.70.270">
    <property type="match status" value="1"/>
</dbReference>
<dbReference type="PANTHER" id="PTHR45138:SF9">
    <property type="entry name" value="DIGUANYLATE CYCLASE DGCM-RELATED"/>
    <property type="match status" value="1"/>
</dbReference>
<gene>
    <name evidence="5" type="ORF">GCM10007205_10870</name>
</gene>
<feature type="coiled-coil region" evidence="3">
    <location>
        <begin position="329"/>
        <end position="363"/>
    </location>
</feature>
<reference evidence="5" key="1">
    <citation type="journal article" date="2014" name="Int. J. Syst. Evol. Microbiol.">
        <title>Complete genome sequence of Corynebacterium casei LMG S-19264T (=DSM 44701T), isolated from a smear-ripened cheese.</title>
        <authorList>
            <consortium name="US DOE Joint Genome Institute (JGI-PGF)"/>
            <person name="Walter F."/>
            <person name="Albersmeier A."/>
            <person name="Kalinowski J."/>
            <person name="Ruckert C."/>
        </authorList>
    </citation>
    <scope>NUCLEOTIDE SEQUENCE</scope>
    <source>
        <strain evidence="5">CCM 7086</strain>
    </source>
</reference>
<organism evidence="5 6">
    <name type="scientific">Oxalicibacterium flavum</name>
    <dbReference type="NCBI Taxonomy" id="179467"/>
    <lineage>
        <taxon>Bacteria</taxon>
        <taxon>Pseudomonadati</taxon>
        <taxon>Pseudomonadota</taxon>
        <taxon>Betaproteobacteria</taxon>
        <taxon>Burkholderiales</taxon>
        <taxon>Oxalobacteraceae</taxon>
        <taxon>Oxalicibacterium</taxon>
    </lineage>
</organism>